<dbReference type="Pfam" id="PF13439">
    <property type="entry name" value="Glyco_transf_4"/>
    <property type="match status" value="1"/>
</dbReference>
<organism evidence="3 4">
    <name type="scientific">Phocaeicola coprophilus</name>
    <dbReference type="NCBI Taxonomy" id="387090"/>
    <lineage>
        <taxon>Bacteria</taxon>
        <taxon>Pseudomonadati</taxon>
        <taxon>Bacteroidota</taxon>
        <taxon>Bacteroidia</taxon>
        <taxon>Bacteroidales</taxon>
        <taxon>Bacteroidaceae</taxon>
        <taxon>Phocaeicola</taxon>
    </lineage>
</organism>
<evidence type="ECO:0000313" key="4">
    <source>
        <dbReference type="Proteomes" id="UP000283855"/>
    </source>
</evidence>
<dbReference type="Pfam" id="PF00534">
    <property type="entry name" value="Glycos_transf_1"/>
    <property type="match status" value="1"/>
</dbReference>
<evidence type="ECO:0000259" key="2">
    <source>
        <dbReference type="Pfam" id="PF13439"/>
    </source>
</evidence>
<dbReference type="InterPro" id="IPR028098">
    <property type="entry name" value="Glyco_trans_4-like_N"/>
</dbReference>
<dbReference type="PANTHER" id="PTHR12526">
    <property type="entry name" value="GLYCOSYLTRANSFERASE"/>
    <property type="match status" value="1"/>
</dbReference>
<accession>A0A413T519</accession>
<dbReference type="Gene3D" id="3.40.50.2000">
    <property type="entry name" value="Glycogen Phosphorylase B"/>
    <property type="match status" value="2"/>
</dbReference>
<dbReference type="RefSeq" id="WP_118399774.1">
    <property type="nucleotide sequence ID" value="NZ_CABJGD010000001.1"/>
</dbReference>
<dbReference type="AlphaFoldDB" id="A0A413T519"/>
<comment type="caution">
    <text evidence="3">The sequence shown here is derived from an EMBL/GenBank/DDBJ whole genome shotgun (WGS) entry which is preliminary data.</text>
</comment>
<evidence type="ECO:0000259" key="1">
    <source>
        <dbReference type="Pfam" id="PF00534"/>
    </source>
</evidence>
<feature type="domain" description="Glycosyltransferase subfamily 4-like N-terminal" evidence="2">
    <location>
        <begin position="54"/>
        <end position="153"/>
    </location>
</feature>
<gene>
    <name evidence="3" type="ORF">DW921_00390</name>
</gene>
<evidence type="ECO:0000313" key="3">
    <source>
        <dbReference type="EMBL" id="RHA78958.1"/>
    </source>
</evidence>
<dbReference type="InterPro" id="IPR001296">
    <property type="entry name" value="Glyco_trans_1"/>
</dbReference>
<sequence>MNIAYIIPKRINAGPILVVQELVKQMILHGHSCIVFYFDEGQEINFLCPTKKISFSQRIDFNSYDIIHTHGLRPDLYIFLHKPINCKAKCITTLHNYVIPDFSYQYNKFIAYTIGNLWMICLTRHNKIVTLSKDAMQYYKKRFSTKKLTYAYNTRSISLSSSIAEEEKKEILDFKGDSILIGVNAALTDRKGVDQIIKALKKLPNYKLIIIGEGKSKLTLEQLCIDENVSKQVLFLGYKKDAYRFLPYYDLFALPSRSEGFGLTLIESAIYKKNVICSKIPIFQELCPNKEVVFFELENIHSLEQAIQKATNDNTLGEKLYKQYLKEFSPDKFYIKYYSIYNSLLQ</sequence>
<protein>
    <submittedName>
        <fullName evidence="3">Glycosyltransferase</fullName>
    </submittedName>
</protein>
<dbReference type="GO" id="GO:0016757">
    <property type="term" value="F:glycosyltransferase activity"/>
    <property type="evidence" value="ECO:0007669"/>
    <property type="project" value="InterPro"/>
</dbReference>
<proteinExistence type="predicted"/>
<feature type="domain" description="Glycosyl transferase family 1" evidence="1">
    <location>
        <begin position="166"/>
        <end position="322"/>
    </location>
</feature>
<dbReference type="EMBL" id="QSFT01000001">
    <property type="protein sequence ID" value="RHA78958.1"/>
    <property type="molecule type" value="Genomic_DNA"/>
</dbReference>
<reference evidence="3 4" key="1">
    <citation type="submission" date="2018-08" db="EMBL/GenBank/DDBJ databases">
        <title>A genome reference for cultivated species of the human gut microbiota.</title>
        <authorList>
            <person name="Zou Y."/>
            <person name="Xue W."/>
            <person name="Luo G."/>
        </authorList>
    </citation>
    <scope>NUCLEOTIDE SEQUENCE [LARGE SCALE GENOMIC DNA]</scope>
    <source>
        <strain evidence="3 4">AM42-38</strain>
    </source>
</reference>
<dbReference type="Proteomes" id="UP000283855">
    <property type="component" value="Unassembled WGS sequence"/>
</dbReference>
<keyword evidence="3" id="KW-0808">Transferase</keyword>
<name>A0A413T519_9BACT</name>
<dbReference type="SUPFAM" id="SSF53756">
    <property type="entry name" value="UDP-Glycosyltransferase/glycogen phosphorylase"/>
    <property type="match status" value="1"/>
</dbReference>